<dbReference type="Proteomes" id="UP000035065">
    <property type="component" value="Unassembled WGS sequence"/>
</dbReference>
<reference evidence="2 3" key="1">
    <citation type="journal article" date="2011" name="J. Bacteriol.">
        <title>Draft Genome Sequence of Gordonia neofelifaecis NRRL B-59395, a Cholesterol-Degrading Actinomycete.</title>
        <authorList>
            <person name="Ge F."/>
            <person name="Li W."/>
            <person name="Chen G."/>
            <person name="Liu Y."/>
            <person name="Zhang G."/>
            <person name="Yong B."/>
            <person name="Wang Q."/>
            <person name="Wang N."/>
            <person name="Huang Z."/>
            <person name="Li W."/>
            <person name="Wang J."/>
            <person name="Wu C."/>
            <person name="Xie Q."/>
            <person name="Liu G."/>
        </authorList>
    </citation>
    <scope>NUCLEOTIDE SEQUENCE [LARGE SCALE GENOMIC DNA]</scope>
    <source>
        <strain evidence="2 3">NRRL B-59395</strain>
    </source>
</reference>
<dbReference type="EMBL" id="AEUD01000020">
    <property type="protein sequence ID" value="EGD53604.1"/>
    <property type="molecule type" value="Genomic_DNA"/>
</dbReference>
<gene>
    <name evidence="2" type="ORF">SCNU_18172</name>
</gene>
<dbReference type="AlphaFoldDB" id="F1YNY5"/>
<keyword evidence="1" id="KW-1133">Transmembrane helix</keyword>
<feature type="transmembrane region" description="Helical" evidence="1">
    <location>
        <begin position="12"/>
        <end position="36"/>
    </location>
</feature>
<organism evidence="2 3">
    <name type="scientific">Gordonia neofelifaecis NRRL B-59395</name>
    <dbReference type="NCBI Taxonomy" id="644548"/>
    <lineage>
        <taxon>Bacteria</taxon>
        <taxon>Bacillati</taxon>
        <taxon>Actinomycetota</taxon>
        <taxon>Actinomycetes</taxon>
        <taxon>Mycobacteriales</taxon>
        <taxon>Gordoniaceae</taxon>
        <taxon>Gordonia</taxon>
    </lineage>
</organism>
<protein>
    <submittedName>
        <fullName evidence="2">Uncharacterized protein</fullName>
    </submittedName>
</protein>
<feature type="transmembrane region" description="Helical" evidence="1">
    <location>
        <begin position="98"/>
        <end position="118"/>
    </location>
</feature>
<evidence type="ECO:0000313" key="2">
    <source>
        <dbReference type="EMBL" id="EGD53604.1"/>
    </source>
</evidence>
<keyword evidence="1" id="KW-0812">Transmembrane</keyword>
<dbReference type="STRING" id="644548.SCNU_18172"/>
<feature type="transmembrane region" description="Helical" evidence="1">
    <location>
        <begin position="42"/>
        <end position="60"/>
    </location>
</feature>
<comment type="caution">
    <text evidence="2">The sequence shown here is derived from an EMBL/GenBank/DDBJ whole genome shotgun (WGS) entry which is preliminary data.</text>
</comment>
<keyword evidence="3" id="KW-1185">Reference proteome</keyword>
<sequence>MNDRAVRTRIDRSAVAIATTIRICCVALTIGAVFVTHDAGNAFVAITAVWCLTALLLGIRPKWDDGYDIDRPFWQAALIVAGWIGVCALLVLPVWILAFYLAPSIALAVLVFTVARLVSRGQVRRDGR</sequence>
<accession>F1YNY5</accession>
<feature type="transmembrane region" description="Helical" evidence="1">
    <location>
        <begin position="72"/>
        <end position="92"/>
    </location>
</feature>
<evidence type="ECO:0000256" key="1">
    <source>
        <dbReference type="SAM" id="Phobius"/>
    </source>
</evidence>
<proteinExistence type="predicted"/>
<evidence type="ECO:0000313" key="3">
    <source>
        <dbReference type="Proteomes" id="UP000035065"/>
    </source>
</evidence>
<name>F1YNY5_9ACTN</name>
<keyword evidence="1" id="KW-0472">Membrane</keyword>